<feature type="region of interest" description="Disordered" evidence="1">
    <location>
        <begin position="214"/>
        <end position="234"/>
    </location>
</feature>
<evidence type="ECO:0000313" key="3">
    <source>
        <dbReference type="Proteomes" id="UP001148299"/>
    </source>
</evidence>
<keyword evidence="3" id="KW-1185">Reference proteome</keyword>
<evidence type="ECO:0000313" key="2">
    <source>
        <dbReference type="EMBL" id="KAJ5341600.1"/>
    </source>
</evidence>
<accession>A0A9W9UJD1</accession>
<dbReference type="AlphaFoldDB" id="A0A9W9UJD1"/>
<proteinExistence type="predicted"/>
<protein>
    <submittedName>
        <fullName evidence="2">Uncharacterized protein</fullName>
    </submittedName>
</protein>
<dbReference type="EMBL" id="JAPZBR010000008">
    <property type="protein sequence ID" value="KAJ5341600.1"/>
    <property type="molecule type" value="Genomic_DNA"/>
</dbReference>
<gene>
    <name evidence="2" type="ORF">N7541_010724</name>
</gene>
<reference evidence="2" key="2">
    <citation type="journal article" date="2023" name="IMA Fungus">
        <title>Comparative genomic study of the Penicillium genus elucidates a diverse pangenome and 15 lateral gene transfer events.</title>
        <authorList>
            <person name="Petersen C."/>
            <person name="Sorensen T."/>
            <person name="Nielsen M.R."/>
            <person name="Sondergaard T.E."/>
            <person name="Sorensen J.L."/>
            <person name="Fitzpatrick D.A."/>
            <person name="Frisvad J.C."/>
            <person name="Nielsen K.L."/>
        </authorList>
    </citation>
    <scope>NUCLEOTIDE SEQUENCE</scope>
    <source>
        <strain evidence="2">IBT 35675</strain>
    </source>
</reference>
<name>A0A9W9UJD1_PENBR</name>
<reference evidence="2" key="1">
    <citation type="submission" date="2022-12" db="EMBL/GenBank/DDBJ databases">
        <authorList>
            <person name="Petersen C."/>
        </authorList>
    </citation>
    <scope>NUCLEOTIDE SEQUENCE</scope>
    <source>
        <strain evidence="2">IBT 35675</strain>
    </source>
</reference>
<feature type="compositionally biased region" description="Polar residues" evidence="1">
    <location>
        <begin position="214"/>
        <end position="231"/>
    </location>
</feature>
<evidence type="ECO:0000256" key="1">
    <source>
        <dbReference type="SAM" id="MobiDB-lite"/>
    </source>
</evidence>
<dbReference type="Proteomes" id="UP001148299">
    <property type="component" value="Unassembled WGS sequence"/>
</dbReference>
<comment type="caution">
    <text evidence="2">The sequence shown here is derived from an EMBL/GenBank/DDBJ whole genome shotgun (WGS) entry which is preliminary data.</text>
</comment>
<feature type="region of interest" description="Disordered" evidence="1">
    <location>
        <begin position="189"/>
        <end position="208"/>
    </location>
</feature>
<sequence>MKLKKSNISHRVLPKGLGWCHQSNHIGPRAYAWLSEHGADLEIAGAWFDNTIDDKEVTPEMGKKLVSDYNRLLTVLDRHHWAIAGGFFRAHGDEGDPIVIESGSDNELFVDQNLNETAQNSAITNVVTQPLSRSAQSSLWGHAFLSGESYDCQNMTPTEASEFARWSGIHGESARQTTEELNMVYAVGSQDGDQESKHDEESDYSTVDSLSTFAQQRAAESTRPLQPTAQQGPLLPGLRGATHSRGSSLQTVIGSAIPVQPAARNPHVTPPGQQRTGQIAEAHGLAGVRRNEKLDDPEVTTNIAKKLVSDYDRLFAVLDLHH</sequence>
<organism evidence="2 3">
    <name type="scientific">Penicillium brevicompactum</name>
    <dbReference type="NCBI Taxonomy" id="5074"/>
    <lineage>
        <taxon>Eukaryota</taxon>
        <taxon>Fungi</taxon>
        <taxon>Dikarya</taxon>
        <taxon>Ascomycota</taxon>
        <taxon>Pezizomycotina</taxon>
        <taxon>Eurotiomycetes</taxon>
        <taxon>Eurotiomycetidae</taxon>
        <taxon>Eurotiales</taxon>
        <taxon>Aspergillaceae</taxon>
        <taxon>Penicillium</taxon>
    </lineage>
</organism>